<evidence type="ECO:0000313" key="5">
    <source>
        <dbReference type="Proteomes" id="UP001165042"/>
    </source>
</evidence>
<evidence type="ECO:0000313" key="4">
    <source>
        <dbReference type="EMBL" id="GLW90368.1"/>
    </source>
</evidence>
<dbReference type="PANTHER" id="PTHR33744:SF1">
    <property type="entry name" value="DNA-BINDING TRANSCRIPTIONAL ACTIVATOR ADER"/>
    <property type="match status" value="1"/>
</dbReference>
<proteinExistence type="inferred from homology"/>
<comment type="caution">
    <text evidence="4">The sequence shown here is derived from an EMBL/GenBank/DDBJ whole genome shotgun (WGS) entry which is preliminary data.</text>
</comment>
<sequence>MARPSVRNLLAEQPLDTATVVGGSANLDVIPTEVLALTPGRTPDVPRGAIVVTGLLEGYELELLLRRVHDHEASLVVTAVDARRRLLSSTTVLAERLALPLAVIEGDPLETARRLWVRIHEPASEHGLALARLARRLQGVGDAKTVIKLLDTELGIRSALVGAEHVVLAGTEPVRALHIDTRGGTKTWRDRDGFTCLVPIKVGDREPPRLWLVAETGEIGDDDAVKIESALNLAACSITAWAATERLRAERDATFHSTVLAELLGSGPQVPRRVLSQAVAAGWRLEGWHIGVHLLLVGGSAPEDVRSRTRDVRDALAAQHLTGPLVERGDGWSTWITGGTEATPQRRRDIVGKLNTILPLVPESTLVAGVGRPLLGAPGLVETLVEAQELSRFAGSSRGRQRVEFADEAGVRRLLAAATSEDVRARSQRMLGALLSPANADLARTLETYLDLESSATSTAARLGIHRNTVVKRLGKIEELLGANLSDPEVRLALHLACRAK</sequence>
<evidence type="ECO:0000256" key="1">
    <source>
        <dbReference type="ARBA" id="ARBA00006754"/>
    </source>
</evidence>
<name>A0A9W6QH68_9PSEU</name>
<dbReference type="PANTHER" id="PTHR33744">
    <property type="entry name" value="CARBOHYDRATE DIACID REGULATOR"/>
    <property type="match status" value="1"/>
</dbReference>
<organism evidence="4 5">
    <name type="scientific">Actinokineospora globicatena</name>
    <dbReference type="NCBI Taxonomy" id="103729"/>
    <lineage>
        <taxon>Bacteria</taxon>
        <taxon>Bacillati</taxon>
        <taxon>Actinomycetota</taxon>
        <taxon>Actinomycetes</taxon>
        <taxon>Pseudonocardiales</taxon>
        <taxon>Pseudonocardiaceae</taxon>
        <taxon>Actinokineospora</taxon>
    </lineage>
</organism>
<reference evidence="4" key="1">
    <citation type="submission" date="2023-02" db="EMBL/GenBank/DDBJ databases">
        <title>Actinokineospora globicatena NBRC 15670.</title>
        <authorList>
            <person name="Ichikawa N."/>
            <person name="Sato H."/>
            <person name="Tonouchi N."/>
        </authorList>
    </citation>
    <scope>NUCLEOTIDE SEQUENCE</scope>
    <source>
        <strain evidence="4">NBRC 15670</strain>
    </source>
</reference>
<gene>
    <name evidence="4" type="ORF">Aglo03_11840</name>
</gene>
<keyword evidence="5" id="KW-1185">Reference proteome</keyword>
<dbReference type="RefSeq" id="WP_285608305.1">
    <property type="nucleotide sequence ID" value="NZ_BSSD01000001.1"/>
</dbReference>
<dbReference type="Pfam" id="PF13556">
    <property type="entry name" value="HTH_30"/>
    <property type="match status" value="1"/>
</dbReference>
<dbReference type="Proteomes" id="UP001165042">
    <property type="component" value="Unassembled WGS sequence"/>
</dbReference>
<protein>
    <recommendedName>
        <fullName evidence="6">PucR family transcriptional regulator</fullName>
    </recommendedName>
</protein>
<dbReference type="InterPro" id="IPR042070">
    <property type="entry name" value="PucR_C-HTH_sf"/>
</dbReference>
<dbReference type="AlphaFoldDB" id="A0A9W6QH68"/>
<evidence type="ECO:0000259" key="3">
    <source>
        <dbReference type="Pfam" id="PF17853"/>
    </source>
</evidence>
<dbReference type="InterPro" id="IPR041522">
    <property type="entry name" value="CdaR_GGDEF"/>
</dbReference>
<evidence type="ECO:0000259" key="2">
    <source>
        <dbReference type="Pfam" id="PF13556"/>
    </source>
</evidence>
<dbReference type="InterPro" id="IPR051448">
    <property type="entry name" value="CdaR-like_regulators"/>
</dbReference>
<comment type="similarity">
    <text evidence="1">Belongs to the CdaR family.</text>
</comment>
<feature type="domain" description="PucR C-terminal helix-turn-helix" evidence="2">
    <location>
        <begin position="442"/>
        <end position="500"/>
    </location>
</feature>
<feature type="domain" description="CdaR GGDEF-like" evidence="3">
    <location>
        <begin position="271"/>
        <end position="389"/>
    </location>
</feature>
<accession>A0A9W6QH68</accession>
<dbReference type="InterPro" id="IPR025736">
    <property type="entry name" value="PucR_C-HTH_dom"/>
</dbReference>
<dbReference type="Gene3D" id="1.10.10.2840">
    <property type="entry name" value="PucR C-terminal helix-turn-helix domain"/>
    <property type="match status" value="1"/>
</dbReference>
<dbReference type="EMBL" id="BSSD01000001">
    <property type="protein sequence ID" value="GLW90368.1"/>
    <property type="molecule type" value="Genomic_DNA"/>
</dbReference>
<evidence type="ECO:0008006" key="6">
    <source>
        <dbReference type="Google" id="ProtNLM"/>
    </source>
</evidence>
<dbReference type="Pfam" id="PF17853">
    <property type="entry name" value="GGDEF_2"/>
    <property type="match status" value="1"/>
</dbReference>